<dbReference type="InterPro" id="IPR050219">
    <property type="entry name" value="DnaG_primase"/>
</dbReference>
<keyword evidence="1 12" id="KW-0240">DNA-directed RNA polymerase</keyword>
<organism evidence="14 15">
    <name type="scientific">Ilumatobacter coccineus (strain NBRC 103263 / KCTC 29153 / YM16-304)</name>
    <dbReference type="NCBI Taxonomy" id="1313172"/>
    <lineage>
        <taxon>Bacteria</taxon>
        <taxon>Bacillati</taxon>
        <taxon>Actinomycetota</taxon>
        <taxon>Acidimicrobiia</taxon>
        <taxon>Acidimicrobiales</taxon>
        <taxon>Ilumatobacteraceae</taxon>
        <taxon>Ilumatobacter</taxon>
    </lineage>
</organism>
<dbReference type="GO" id="GO:1990077">
    <property type="term" value="C:primosome complex"/>
    <property type="evidence" value="ECO:0007669"/>
    <property type="project" value="UniProtKB-KW"/>
</dbReference>
<dbReference type="GO" id="GO:0000428">
    <property type="term" value="C:DNA-directed RNA polymerase complex"/>
    <property type="evidence" value="ECO:0007669"/>
    <property type="project" value="UniProtKB-KW"/>
</dbReference>
<dbReference type="Gene3D" id="3.90.980.10">
    <property type="entry name" value="DNA primase, catalytic core, N-terminal domain"/>
    <property type="match status" value="1"/>
</dbReference>
<keyword evidence="5 12" id="KW-0235">DNA replication</keyword>
<feature type="zinc finger region" description="CHC2-type" evidence="12">
    <location>
        <begin position="42"/>
        <end position="66"/>
    </location>
</feature>
<keyword evidence="7 12" id="KW-0863">Zinc-finger</keyword>
<keyword evidence="15" id="KW-1185">Reference proteome</keyword>
<dbReference type="GO" id="GO:0006269">
    <property type="term" value="P:DNA replication, synthesis of primer"/>
    <property type="evidence" value="ECO:0007669"/>
    <property type="project" value="UniProtKB-UniRule"/>
</dbReference>
<dbReference type="InterPro" id="IPR034151">
    <property type="entry name" value="TOPRIM_DnaG_bac"/>
</dbReference>
<dbReference type="InterPro" id="IPR037068">
    <property type="entry name" value="DNA_primase_core_N_sf"/>
</dbReference>
<dbReference type="InterPro" id="IPR013264">
    <property type="entry name" value="DNAG_N"/>
</dbReference>
<name>A0A6C7E9A0_ILUCY</name>
<dbReference type="SUPFAM" id="SSF56731">
    <property type="entry name" value="DNA primase core"/>
    <property type="match status" value="1"/>
</dbReference>
<keyword evidence="4 12" id="KW-0548">Nucleotidyltransferase</keyword>
<gene>
    <name evidence="12 14" type="primary">dnaG</name>
    <name evidence="14" type="ORF">YM304_22780</name>
</gene>
<dbReference type="InterPro" id="IPR006295">
    <property type="entry name" value="DNA_primase_DnaG"/>
</dbReference>
<evidence type="ECO:0000256" key="8">
    <source>
        <dbReference type="ARBA" id="ARBA00022833"/>
    </source>
</evidence>
<dbReference type="EMBL" id="AP012057">
    <property type="protein sequence ID" value="BAN02592.1"/>
    <property type="molecule type" value="Genomic_DNA"/>
</dbReference>
<dbReference type="SMART" id="SM00493">
    <property type="entry name" value="TOPRIM"/>
    <property type="match status" value="1"/>
</dbReference>
<keyword evidence="6 12" id="KW-0479">Metal-binding</keyword>
<dbReference type="FunFam" id="3.90.580.10:FF:000001">
    <property type="entry name" value="DNA primase"/>
    <property type="match status" value="1"/>
</dbReference>
<dbReference type="GO" id="GO:0003677">
    <property type="term" value="F:DNA binding"/>
    <property type="evidence" value="ECO:0007669"/>
    <property type="project" value="UniProtKB-KW"/>
</dbReference>
<reference evidence="14 15" key="1">
    <citation type="journal article" date="2013" name="Int. J. Syst. Evol. Microbiol.">
        <title>Ilumatobacter nonamiense sp. nov. and Ilumatobacter coccineum sp. nov., isolated from seashore sand.</title>
        <authorList>
            <person name="Matsumoto A."/>
            <person name="Kasai H."/>
            <person name="Matsuo Y."/>
            <person name="Shizuri Y."/>
            <person name="Ichikawa N."/>
            <person name="Fujita N."/>
            <person name="Omura S."/>
            <person name="Takahashi Y."/>
        </authorList>
    </citation>
    <scope>NUCLEOTIDE SEQUENCE [LARGE SCALE GENOMIC DNA]</scope>
    <source>
        <strain evidence="15">NBRC 103263 / KCTC 29153 / YM16-304</strain>
    </source>
</reference>
<accession>A0A6C7E9A0</accession>
<dbReference type="HAMAP" id="MF_00974">
    <property type="entry name" value="DNA_primase_DnaG"/>
    <property type="match status" value="1"/>
</dbReference>
<keyword evidence="9" id="KW-0460">Magnesium</keyword>
<comment type="function">
    <text evidence="12">RNA polymerase that catalyzes the synthesis of short RNA molecules used as primers for DNA polymerase during DNA replication.</text>
</comment>
<dbReference type="KEGG" id="aym:YM304_22780"/>
<keyword evidence="10 12" id="KW-0238">DNA-binding</keyword>
<evidence type="ECO:0000256" key="11">
    <source>
        <dbReference type="ARBA" id="ARBA00023163"/>
    </source>
</evidence>
<dbReference type="InterPro" id="IPR030846">
    <property type="entry name" value="DnaG_bac"/>
</dbReference>
<dbReference type="InterPro" id="IPR006171">
    <property type="entry name" value="TOPRIM_dom"/>
</dbReference>
<dbReference type="PROSITE" id="PS50880">
    <property type="entry name" value="TOPRIM"/>
    <property type="match status" value="1"/>
</dbReference>
<evidence type="ECO:0000256" key="12">
    <source>
        <dbReference type="HAMAP-Rule" id="MF_00974"/>
    </source>
</evidence>
<dbReference type="Proteomes" id="UP000011863">
    <property type="component" value="Chromosome"/>
</dbReference>
<keyword evidence="3 12" id="KW-0808">Transferase</keyword>
<dbReference type="Pfam" id="PF08275">
    <property type="entry name" value="DNAG_N"/>
    <property type="match status" value="1"/>
</dbReference>
<dbReference type="CDD" id="cd03364">
    <property type="entry name" value="TOPRIM_DnaG_primases"/>
    <property type="match status" value="1"/>
</dbReference>
<comment type="domain">
    <text evidence="12">Contains an N-terminal zinc-binding domain, a central core domain that contains the primase activity, and a C-terminal DnaB-binding domain.</text>
</comment>
<keyword evidence="2 12" id="KW-0639">Primosome</keyword>
<comment type="catalytic activity">
    <reaction evidence="12">
        <text>ssDNA + n NTP = ssDNA/pppN(pN)n-1 hybrid + (n-1) diphosphate.</text>
        <dbReference type="EC" id="2.7.7.101"/>
    </reaction>
</comment>
<evidence type="ECO:0000256" key="4">
    <source>
        <dbReference type="ARBA" id="ARBA00022695"/>
    </source>
</evidence>
<dbReference type="AlphaFoldDB" id="A0A6C7E9A0"/>
<dbReference type="Pfam" id="PF10410">
    <property type="entry name" value="DnaB_bind"/>
    <property type="match status" value="1"/>
</dbReference>
<comment type="cofactor">
    <cofactor evidence="12">
        <name>Zn(2+)</name>
        <dbReference type="ChEBI" id="CHEBI:29105"/>
    </cofactor>
    <text evidence="12">Binds 1 zinc ion per monomer.</text>
</comment>
<dbReference type="SMART" id="SM00400">
    <property type="entry name" value="ZnF_CHCC"/>
    <property type="match status" value="1"/>
</dbReference>
<dbReference type="PANTHER" id="PTHR30313">
    <property type="entry name" value="DNA PRIMASE"/>
    <property type="match status" value="1"/>
</dbReference>
<evidence type="ECO:0000256" key="9">
    <source>
        <dbReference type="ARBA" id="ARBA00022842"/>
    </source>
</evidence>
<proteinExistence type="inferred from homology"/>
<dbReference type="GO" id="GO:0008270">
    <property type="term" value="F:zinc ion binding"/>
    <property type="evidence" value="ECO:0007669"/>
    <property type="project" value="UniProtKB-UniRule"/>
</dbReference>
<evidence type="ECO:0000313" key="14">
    <source>
        <dbReference type="EMBL" id="BAN02592.1"/>
    </source>
</evidence>
<dbReference type="Gene3D" id="3.90.580.10">
    <property type="entry name" value="Zinc finger, CHC2-type domain"/>
    <property type="match status" value="1"/>
</dbReference>
<dbReference type="Gene3D" id="3.40.1360.10">
    <property type="match status" value="1"/>
</dbReference>
<dbReference type="GO" id="GO:0003899">
    <property type="term" value="F:DNA-directed RNA polymerase activity"/>
    <property type="evidence" value="ECO:0007669"/>
    <property type="project" value="UniProtKB-UniRule"/>
</dbReference>
<dbReference type="GO" id="GO:0005737">
    <property type="term" value="C:cytoplasm"/>
    <property type="evidence" value="ECO:0007669"/>
    <property type="project" value="TreeGrafter"/>
</dbReference>
<evidence type="ECO:0000259" key="13">
    <source>
        <dbReference type="PROSITE" id="PS50880"/>
    </source>
</evidence>
<evidence type="ECO:0000256" key="2">
    <source>
        <dbReference type="ARBA" id="ARBA00022515"/>
    </source>
</evidence>
<dbReference type="Pfam" id="PF13155">
    <property type="entry name" value="Toprim_2"/>
    <property type="match status" value="1"/>
</dbReference>
<comment type="subunit">
    <text evidence="12">Monomer. Interacts with DnaB.</text>
</comment>
<keyword evidence="11 12" id="KW-0804">Transcription</keyword>
<dbReference type="SUPFAM" id="SSF57783">
    <property type="entry name" value="Zinc beta-ribbon"/>
    <property type="match status" value="1"/>
</dbReference>
<evidence type="ECO:0000256" key="1">
    <source>
        <dbReference type="ARBA" id="ARBA00022478"/>
    </source>
</evidence>
<evidence type="ECO:0000256" key="10">
    <source>
        <dbReference type="ARBA" id="ARBA00023125"/>
    </source>
</evidence>
<dbReference type="InterPro" id="IPR019475">
    <property type="entry name" value="DNA_primase_DnaB-bd"/>
</dbReference>
<evidence type="ECO:0000313" key="15">
    <source>
        <dbReference type="Proteomes" id="UP000011863"/>
    </source>
</evidence>
<evidence type="ECO:0000256" key="5">
    <source>
        <dbReference type="ARBA" id="ARBA00022705"/>
    </source>
</evidence>
<comment type="similarity">
    <text evidence="12">Belongs to the DnaG primase family.</text>
</comment>
<dbReference type="EC" id="2.7.7.101" evidence="12"/>
<dbReference type="Pfam" id="PF01807">
    <property type="entry name" value="Zn_ribbon_DnaG"/>
    <property type="match status" value="1"/>
</dbReference>
<dbReference type="PANTHER" id="PTHR30313:SF2">
    <property type="entry name" value="DNA PRIMASE"/>
    <property type="match status" value="1"/>
</dbReference>
<protein>
    <recommendedName>
        <fullName evidence="12">DNA primase</fullName>
        <ecNumber evidence="12">2.7.7.101</ecNumber>
    </recommendedName>
</protein>
<feature type="domain" description="Toprim" evidence="13">
    <location>
        <begin position="259"/>
        <end position="338"/>
    </location>
</feature>
<sequence>MLQAMGIADDDIERLRTSVSIVDTVQQYVALKRVGRNWVGLCPFHAEKSGSFNVREEMGRYKCFGCQAGGDVFTFIQEIEHLDFPGAVEHLASKAGIELNYTSTGQSKERARRKRLTEAMGDAVEWYHERLLTSPDARAARDYLRQRGLAGDIARQFKLGWAPDDWDLLARELGQPADVLQDVGLAFRNRRNRMQDSFRARVMFPIFSDSGEALAFGGRILPGSDDPAKYKNSSETTIYSKSKTLYGLNWAKADVAKVDQVVVCEGYTDVIGFHLAGVPRAVATCGTALTEEHVRILKRYASRVVLSFDADAAGQGAAERFYEWEEKHKVEVSVARLPQGKDPGDLALSNPEALAKAIDDPVPFLGFRLQRTLASRPADSPEHRARLAEEAMVVVNEHPNSNVRKLYAGEVATKVGLPVNDMVRLAERGTRRPSIEVKAKSTTGPPENAEFAALVLLVQDWDSIAEWLVEALFYDDANRMAFLALAETGGLQAALEVAPPDARQVLERAAVADLDLDATVEARQLIEAAVRRELRQRQRLIDPVELEQNRVARLEVENLTSADAERSLAAAESLLGWLHRRTEERTDGTS</sequence>
<evidence type="ECO:0000256" key="7">
    <source>
        <dbReference type="ARBA" id="ARBA00022771"/>
    </source>
</evidence>
<evidence type="ECO:0000256" key="3">
    <source>
        <dbReference type="ARBA" id="ARBA00022679"/>
    </source>
</evidence>
<evidence type="ECO:0000256" key="6">
    <source>
        <dbReference type="ARBA" id="ARBA00022723"/>
    </source>
</evidence>
<dbReference type="NCBIfam" id="TIGR01391">
    <property type="entry name" value="dnaG"/>
    <property type="match status" value="1"/>
</dbReference>
<dbReference type="InterPro" id="IPR036977">
    <property type="entry name" value="DNA_primase_Znf_CHC2"/>
</dbReference>
<keyword evidence="8 12" id="KW-0862">Zinc</keyword>
<dbReference type="InterPro" id="IPR002694">
    <property type="entry name" value="Znf_CHC2"/>
</dbReference>